<comment type="subcellular location">
    <subcellularLocation>
        <location evidence="1 9">Secreted</location>
    </subcellularLocation>
</comment>
<gene>
    <name evidence="10" type="primary">PSK4</name>
</gene>
<keyword evidence="8 9" id="KW-0339">Growth factor</keyword>
<evidence type="ECO:0000256" key="8">
    <source>
        <dbReference type="ARBA" id="ARBA00023030"/>
    </source>
</evidence>
<comment type="similarity">
    <text evidence="2 9">Belongs to the phytosulfokine family.</text>
</comment>
<evidence type="ECO:0000256" key="7">
    <source>
        <dbReference type="ARBA" id="ARBA00022782"/>
    </source>
</evidence>
<dbReference type="EMBL" id="KM065835">
    <property type="protein sequence ID" value="AIS76461.1"/>
    <property type="molecule type" value="Genomic_DNA"/>
</dbReference>
<comment type="PTM">
    <text evidence="9">Sulfation is important for activity and for the binding to a putative membrane receptor.</text>
</comment>
<dbReference type="AlphaFoldDB" id="A0A097C2Y7"/>
<evidence type="ECO:0000256" key="9">
    <source>
        <dbReference type="RuleBase" id="RU368031"/>
    </source>
</evidence>
<evidence type="ECO:0000256" key="4">
    <source>
        <dbReference type="ARBA" id="ARBA00022525"/>
    </source>
</evidence>
<comment type="PTM">
    <text evidence="9">PSK-alpha is produced by endopeptidase digestion. PSK-beta is produced from PSK-alpha by exopeptidase digestion.</text>
</comment>
<accession>A0A097C2Y7</accession>
<dbReference type="PANTHER" id="PTHR33285:SF55">
    <property type="entry name" value="PHYTOSULFOKINES 3"/>
    <property type="match status" value="1"/>
</dbReference>
<evidence type="ECO:0000256" key="6">
    <source>
        <dbReference type="ARBA" id="ARBA00022729"/>
    </source>
</evidence>
<proteinExistence type="inferred from homology"/>
<protein>
    <recommendedName>
        <fullName evidence="9">Phytosulfokine</fullName>
    </recommendedName>
    <component>
        <recommendedName>
            <fullName evidence="9">Phytosulfokine-alpha</fullName>
            <shortName evidence="9">PSK-alpha</shortName>
            <shortName evidence="9">Phytosulfokine-a</shortName>
        </recommendedName>
    </component>
    <component>
        <recommendedName>
            <fullName evidence="9">Phytosulfokine-beta</fullName>
            <shortName evidence="9">PSK-beta</shortName>
            <shortName evidence="9">Phytosulfokine-b</shortName>
        </recommendedName>
    </component>
</protein>
<dbReference type="OrthoDB" id="1858282at2759"/>
<dbReference type="Pfam" id="PF06404">
    <property type="entry name" value="PSK"/>
    <property type="match status" value="1"/>
</dbReference>
<name>A0A097C2Y7_LOTJA</name>
<sequence length="76" mass="8836">MMSKIKGTALFFTILFLCYMLTQSARPEPDYNKESLDVEEVDRSCEGITEEEEECLNKKTLAAHIDYIYTQKHNNP</sequence>
<keyword evidence="4 9" id="KW-0964">Secreted</keyword>
<evidence type="ECO:0000256" key="2">
    <source>
        <dbReference type="ARBA" id="ARBA00010781"/>
    </source>
</evidence>
<organism evidence="10">
    <name type="scientific">Lotus japonicus</name>
    <name type="common">Lotus corniculatus var. japonicus</name>
    <dbReference type="NCBI Taxonomy" id="34305"/>
    <lineage>
        <taxon>Eukaryota</taxon>
        <taxon>Viridiplantae</taxon>
        <taxon>Streptophyta</taxon>
        <taxon>Embryophyta</taxon>
        <taxon>Tracheophyta</taxon>
        <taxon>Spermatophyta</taxon>
        <taxon>Magnoliopsida</taxon>
        <taxon>eudicotyledons</taxon>
        <taxon>Gunneridae</taxon>
        <taxon>Pentapetalae</taxon>
        <taxon>rosids</taxon>
        <taxon>fabids</taxon>
        <taxon>Fabales</taxon>
        <taxon>Fabaceae</taxon>
        <taxon>Papilionoideae</taxon>
        <taxon>50 kb inversion clade</taxon>
        <taxon>NPAAA clade</taxon>
        <taxon>Hologalegina</taxon>
        <taxon>robinioid clade</taxon>
        <taxon>Loteae</taxon>
        <taxon>Lotus</taxon>
    </lineage>
</organism>
<evidence type="ECO:0000256" key="5">
    <source>
        <dbReference type="ARBA" id="ARBA00022641"/>
    </source>
</evidence>
<dbReference type="InterPro" id="IPR009438">
    <property type="entry name" value="Phytosulfokine"/>
</dbReference>
<feature type="chain" id="PRO_5031600376" description="Phytosulfokine" evidence="9">
    <location>
        <begin position="25"/>
        <end position="76"/>
    </location>
</feature>
<keyword evidence="7 9" id="KW-0221">Differentiation</keyword>
<keyword evidence="6 9" id="KW-0732">Signal</keyword>
<evidence type="ECO:0000256" key="3">
    <source>
        <dbReference type="ARBA" id="ARBA00022473"/>
    </source>
</evidence>
<reference evidence="10" key="1">
    <citation type="submission" date="2014-06" db="EMBL/GenBank/DDBJ databases">
        <title>Phytosulfokine-alpha (PSK) signaling is involved in nodule development in Lotus japonicus.</title>
        <authorList>
            <person name="Luo L."/>
            <person name="Wang C."/>
        </authorList>
    </citation>
    <scope>NUCLEOTIDE SEQUENCE</scope>
</reference>
<dbReference type="GO" id="GO:0008283">
    <property type="term" value="P:cell population proliferation"/>
    <property type="evidence" value="ECO:0007669"/>
    <property type="project" value="UniProtKB-UniRule"/>
</dbReference>
<evidence type="ECO:0000313" key="10">
    <source>
        <dbReference type="EMBL" id="AIS76461.1"/>
    </source>
</evidence>
<dbReference type="GO" id="GO:0008083">
    <property type="term" value="F:growth factor activity"/>
    <property type="evidence" value="ECO:0007669"/>
    <property type="project" value="UniProtKB-UniRule"/>
</dbReference>
<dbReference type="GO" id="GO:0030154">
    <property type="term" value="P:cell differentiation"/>
    <property type="evidence" value="ECO:0007669"/>
    <property type="project" value="UniProtKB-UniRule"/>
</dbReference>
<keyword evidence="3 9" id="KW-0217">Developmental protein</keyword>
<dbReference type="GO" id="GO:0005576">
    <property type="term" value="C:extracellular region"/>
    <property type="evidence" value="ECO:0007669"/>
    <property type="project" value="UniProtKB-SubCell"/>
</dbReference>
<dbReference type="PANTHER" id="PTHR33285">
    <property type="entry name" value="PHYTOSULFOKINES 3"/>
    <property type="match status" value="1"/>
</dbReference>
<keyword evidence="5 9" id="KW-0765">Sulfation</keyword>
<comment type="function">
    <text evidence="9">Promotes plant cell differentiation, organogenesis and somatic embryogenesis as well as cell proliferation.</text>
</comment>
<evidence type="ECO:0000256" key="1">
    <source>
        <dbReference type="ARBA" id="ARBA00004613"/>
    </source>
</evidence>
<feature type="signal peptide" evidence="9">
    <location>
        <begin position="1"/>
        <end position="24"/>
    </location>
</feature>